<dbReference type="Proteomes" id="UP000290407">
    <property type="component" value="Unassembled WGS sequence"/>
</dbReference>
<keyword evidence="3" id="KW-1185">Reference proteome</keyword>
<feature type="transmembrane region" description="Helical" evidence="1">
    <location>
        <begin position="50"/>
        <end position="73"/>
    </location>
</feature>
<dbReference type="AlphaFoldDB" id="A0A4Q2UW23"/>
<gene>
    <name evidence="2" type="ORF">EQG79_08000</name>
</gene>
<keyword evidence="1" id="KW-0472">Membrane</keyword>
<protein>
    <submittedName>
        <fullName evidence="2">Uncharacterized protein</fullName>
    </submittedName>
</protein>
<evidence type="ECO:0000313" key="3">
    <source>
        <dbReference type="Proteomes" id="UP000290407"/>
    </source>
</evidence>
<keyword evidence="1" id="KW-1133">Transmembrane helix</keyword>
<feature type="transmembrane region" description="Helical" evidence="1">
    <location>
        <begin position="138"/>
        <end position="156"/>
    </location>
</feature>
<feature type="transmembrane region" description="Helical" evidence="1">
    <location>
        <begin position="20"/>
        <end position="38"/>
    </location>
</feature>
<sequence length="259" mass="30134">MAKYVPHYEDFKSLETWRKFALSLFYMNTLLPILILVIPNTDNYSIFRNIVIVVTFISLILYSILDVYIEYFIVPGVEEKRKADFLDNAFGTHILSRNSVDYYTNDNIGIGIYKAAVNLFENSLFTFRVSKAMLPKKIIPLVLVLAVVIILAIFGWKDQPIALPALQLLFSTVVAVDFIKYIILHNKSKAIYEGWNNLFRTTNINEDHVSQIPEIMRYWLIYESMLSRLQVPLDVPVFQSLNEELSLEWEEIKSNLHIK</sequence>
<evidence type="ECO:0000256" key="1">
    <source>
        <dbReference type="SAM" id="Phobius"/>
    </source>
</evidence>
<feature type="transmembrane region" description="Helical" evidence="1">
    <location>
        <begin position="162"/>
        <end position="183"/>
    </location>
</feature>
<dbReference type="EMBL" id="SBLB01000001">
    <property type="protein sequence ID" value="RYC72050.1"/>
    <property type="molecule type" value="Genomic_DNA"/>
</dbReference>
<organism evidence="2 3">
    <name type="scientific">Spirosoma sordidisoli</name>
    <dbReference type="NCBI Taxonomy" id="2502893"/>
    <lineage>
        <taxon>Bacteria</taxon>
        <taxon>Pseudomonadati</taxon>
        <taxon>Bacteroidota</taxon>
        <taxon>Cytophagia</taxon>
        <taxon>Cytophagales</taxon>
        <taxon>Cytophagaceae</taxon>
        <taxon>Spirosoma</taxon>
    </lineage>
</organism>
<reference evidence="2 3" key="1">
    <citation type="submission" date="2019-01" db="EMBL/GenBank/DDBJ databases">
        <title>Spirosoma flava sp. nov., a propanil-degrading bacterium isolated from herbicide-contaminated soil.</title>
        <authorList>
            <person name="Zhang L."/>
            <person name="Jiang J.-D."/>
        </authorList>
    </citation>
    <scope>NUCLEOTIDE SEQUENCE [LARGE SCALE GENOMIC DNA]</scope>
    <source>
        <strain evidence="2 3">TY50</strain>
    </source>
</reference>
<keyword evidence="1" id="KW-0812">Transmembrane</keyword>
<dbReference type="RefSeq" id="WP_165358849.1">
    <property type="nucleotide sequence ID" value="NZ_SBLB01000001.1"/>
</dbReference>
<proteinExistence type="predicted"/>
<accession>A0A4Q2UW23</accession>
<comment type="caution">
    <text evidence="2">The sequence shown here is derived from an EMBL/GenBank/DDBJ whole genome shotgun (WGS) entry which is preliminary data.</text>
</comment>
<name>A0A4Q2UW23_9BACT</name>
<evidence type="ECO:0000313" key="2">
    <source>
        <dbReference type="EMBL" id="RYC72050.1"/>
    </source>
</evidence>